<dbReference type="Proteomes" id="UP000571084">
    <property type="component" value="Unassembled WGS sequence"/>
</dbReference>
<comment type="catalytic activity">
    <reaction evidence="10">
        <text>3 propionate 3-nitronate + 3 O2 + H2O = 3 3-oxopropanoate + 2 nitrate + nitrite + H2O2 + 3 H(+)</text>
        <dbReference type="Rhea" id="RHEA:57332"/>
        <dbReference type="ChEBI" id="CHEBI:15377"/>
        <dbReference type="ChEBI" id="CHEBI:15378"/>
        <dbReference type="ChEBI" id="CHEBI:15379"/>
        <dbReference type="ChEBI" id="CHEBI:16240"/>
        <dbReference type="ChEBI" id="CHEBI:16301"/>
        <dbReference type="ChEBI" id="CHEBI:17632"/>
        <dbReference type="ChEBI" id="CHEBI:33190"/>
        <dbReference type="ChEBI" id="CHEBI:136067"/>
    </reaction>
</comment>
<keyword evidence="4" id="KW-0285">Flavoprotein</keyword>
<dbReference type="GO" id="GO:0018580">
    <property type="term" value="F:nitronate monooxygenase activity"/>
    <property type="evidence" value="ECO:0007669"/>
    <property type="project" value="InterPro"/>
</dbReference>
<dbReference type="FunFam" id="3.20.20.70:FF:000154">
    <property type="entry name" value="Probable nitronate monooxygenase"/>
    <property type="match status" value="1"/>
</dbReference>
<evidence type="ECO:0000313" key="12">
    <source>
        <dbReference type="EMBL" id="MBB5201787.1"/>
    </source>
</evidence>
<evidence type="ECO:0000256" key="11">
    <source>
        <dbReference type="ARBA" id="ARBA00067136"/>
    </source>
</evidence>
<proteinExistence type="inferred from homology"/>
<evidence type="ECO:0000256" key="5">
    <source>
        <dbReference type="ARBA" id="ARBA00022643"/>
    </source>
</evidence>
<dbReference type="PANTHER" id="PTHR42747:SF3">
    <property type="entry name" value="NITRONATE MONOOXYGENASE-RELATED"/>
    <property type="match status" value="1"/>
</dbReference>
<evidence type="ECO:0000256" key="1">
    <source>
        <dbReference type="ARBA" id="ARBA00001917"/>
    </source>
</evidence>
<keyword evidence="13" id="KW-1185">Reference proteome</keyword>
<comment type="similarity">
    <text evidence="2">Belongs to the nitronate monooxygenase family. NMO class I subfamily.</text>
</comment>
<name>A0A840RTC2_9BURK</name>
<keyword evidence="7 12" id="KW-0560">Oxidoreductase</keyword>
<dbReference type="GO" id="GO:0009636">
    <property type="term" value="P:response to toxic substance"/>
    <property type="evidence" value="ECO:0007669"/>
    <property type="project" value="UniProtKB-KW"/>
</dbReference>
<dbReference type="InterPro" id="IPR013785">
    <property type="entry name" value="Aldolase_TIM"/>
</dbReference>
<comment type="cofactor">
    <cofactor evidence="1">
        <name>FMN</name>
        <dbReference type="ChEBI" id="CHEBI:58210"/>
    </cofactor>
</comment>
<sequence>MSKALSTNLMRTLRISQPIILGPMLGAGTLEMLVGVTKAGGLGSLAVSSLTPGGISAAVAAIRSHTSGPFNVNLFVLDTPHPTDQELQGAFALLDPFRAELGLSPAEPLEKYCEDFREQLEMLIALKVPVASFTFGLLDASAIERLHDAGTLVIGTATNVAEARAWEANGADIICAQGAEAGGHRGTFIGNFDSSMIGTMALVPQIVDNVKVPVVAAGGIMDGRGIAAALMLGAQAVQMGTAFLSCAECLIHPAWKTKLREASDISTRITRSFSGRAARGIVNEYMQRMAPYENQVLAYPVQNALTGAIRQAAGKANRPEFLSLWASQATALGQRRKSEISVAELMEQLLSEFTGVLESVGR</sequence>
<evidence type="ECO:0000256" key="10">
    <source>
        <dbReference type="ARBA" id="ARBA00049401"/>
    </source>
</evidence>
<gene>
    <name evidence="12" type="ORF">HNR39_003645</name>
</gene>
<dbReference type="InterPro" id="IPR004136">
    <property type="entry name" value="NMO"/>
</dbReference>
<dbReference type="AlphaFoldDB" id="A0A840RTC2"/>
<dbReference type="GO" id="GO:0000166">
    <property type="term" value="F:nucleotide binding"/>
    <property type="evidence" value="ECO:0007669"/>
    <property type="project" value="UniProtKB-KW"/>
</dbReference>
<evidence type="ECO:0000256" key="2">
    <source>
        <dbReference type="ARBA" id="ARBA00009881"/>
    </source>
</evidence>
<comment type="caution">
    <text evidence="12">The sequence shown here is derived from an EMBL/GenBank/DDBJ whole genome shotgun (WGS) entry which is preliminary data.</text>
</comment>
<evidence type="ECO:0000256" key="7">
    <source>
        <dbReference type="ARBA" id="ARBA00023002"/>
    </source>
</evidence>
<dbReference type="Pfam" id="PF03060">
    <property type="entry name" value="NMO"/>
    <property type="match status" value="1"/>
</dbReference>
<protein>
    <recommendedName>
        <fullName evidence="11">Nitronate monooxygenase</fullName>
    </recommendedName>
    <alternativeName>
        <fullName evidence="9">Propionate 3-nitronate monooxygenase</fullName>
    </alternativeName>
</protein>
<dbReference type="Gene3D" id="3.20.20.70">
    <property type="entry name" value="Aldolase class I"/>
    <property type="match status" value="1"/>
</dbReference>
<evidence type="ECO:0000256" key="4">
    <source>
        <dbReference type="ARBA" id="ARBA00022630"/>
    </source>
</evidence>
<keyword evidence="6" id="KW-0547">Nucleotide-binding</keyword>
<organism evidence="12 13">
    <name type="scientific">Glaciimonas immobilis</name>
    <dbReference type="NCBI Taxonomy" id="728004"/>
    <lineage>
        <taxon>Bacteria</taxon>
        <taxon>Pseudomonadati</taxon>
        <taxon>Pseudomonadota</taxon>
        <taxon>Betaproteobacteria</taxon>
        <taxon>Burkholderiales</taxon>
        <taxon>Oxalobacteraceae</taxon>
        <taxon>Glaciimonas</taxon>
    </lineage>
</organism>
<evidence type="ECO:0000256" key="6">
    <source>
        <dbReference type="ARBA" id="ARBA00022741"/>
    </source>
</evidence>
<keyword evidence="3" id="KW-0216">Detoxification</keyword>
<accession>A0A840RTC2</accession>
<dbReference type="EMBL" id="JACHHQ010000008">
    <property type="protein sequence ID" value="MBB5201787.1"/>
    <property type="molecule type" value="Genomic_DNA"/>
</dbReference>
<evidence type="ECO:0000256" key="8">
    <source>
        <dbReference type="ARBA" id="ARBA00023033"/>
    </source>
</evidence>
<evidence type="ECO:0000256" key="3">
    <source>
        <dbReference type="ARBA" id="ARBA00022575"/>
    </source>
</evidence>
<reference evidence="12 13" key="1">
    <citation type="submission" date="2020-08" db="EMBL/GenBank/DDBJ databases">
        <title>Genomic Encyclopedia of Type Strains, Phase IV (KMG-IV): sequencing the most valuable type-strain genomes for metagenomic binning, comparative biology and taxonomic classification.</title>
        <authorList>
            <person name="Goeker M."/>
        </authorList>
    </citation>
    <scope>NUCLEOTIDE SEQUENCE [LARGE SCALE GENOMIC DNA]</scope>
    <source>
        <strain evidence="12 13">DSM 23240</strain>
    </source>
</reference>
<dbReference type="CDD" id="cd04730">
    <property type="entry name" value="NPD_like"/>
    <property type="match status" value="1"/>
</dbReference>
<dbReference type="PANTHER" id="PTHR42747">
    <property type="entry name" value="NITRONATE MONOOXYGENASE-RELATED"/>
    <property type="match status" value="1"/>
</dbReference>
<evidence type="ECO:0000313" key="13">
    <source>
        <dbReference type="Proteomes" id="UP000571084"/>
    </source>
</evidence>
<dbReference type="SUPFAM" id="SSF51412">
    <property type="entry name" value="Inosine monophosphate dehydrogenase (IMPDH)"/>
    <property type="match status" value="1"/>
</dbReference>
<evidence type="ECO:0000256" key="9">
    <source>
        <dbReference type="ARBA" id="ARBA00031155"/>
    </source>
</evidence>
<keyword evidence="8 12" id="KW-0503">Monooxygenase</keyword>
<dbReference type="RefSeq" id="WP_168057202.1">
    <property type="nucleotide sequence ID" value="NZ_JAAOZT010000017.1"/>
</dbReference>
<keyword evidence="5" id="KW-0288">FMN</keyword>